<dbReference type="CDD" id="cd02513">
    <property type="entry name" value="CMP-NeuAc_Synthase"/>
    <property type="match status" value="1"/>
</dbReference>
<dbReference type="SUPFAM" id="SSF53448">
    <property type="entry name" value="Nucleotide-diphospho-sugar transferases"/>
    <property type="match status" value="1"/>
</dbReference>
<dbReference type="AlphaFoldDB" id="A0A517RD76"/>
<name>A0A517RD76_9PLAN</name>
<dbReference type="InterPro" id="IPR050793">
    <property type="entry name" value="CMP-NeuNAc_synthase"/>
</dbReference>
<protein>
    <submittedName>
        <fullName evidence="1">CMP-N,N'-diacetyllegionaminic acid synthase</fullName>
        <ecNumber evidence="1">2.7.7.82</ecNumber>
    </submittedName>
</protein>
<evidence type="ECO:0000313" key="1">
    <source>
        <dbReference type="EMBL" id="QDT41828.1"/>
    </source>
</evidence>
<reference evidence="1 2" key="1">
    <citation type="submission" date="2019-02" db="EMBL/GenBank/DDBJ databases">
        <title>Deep-cultivation of Planctomycetes and their phenomic and genomic characterization uncovers novel biology.</title>
        <authorList>
            <person name="Wiegand S."/>
            <person name="Jogler M."/>
            <person name="Boedeker C."/>
            <person name="Pinto D."/>
            <person name="Vollmers J."/>
            <person name="Rivas-Marin E."/>
            <person name="Kohn T."/>
            <person name="Peeters S.H."/>
            <person name="Heuer A."/>
            <person name="Rast P."/>
            <person name="Oberbeckmann S."/>
            <person name="Bunk B."/>
            <person name="Jeske O."/>
            <person name="Meyerdierks A."/>
            <person name="Storesund J.E."/>
            <person name="Kallscheuer N."/>
            <person name="Luecker S."/>
            <person name="Lage O.M."/>
            <person name="Pohl T."/>
            <person name="Merkel B.J."/>
            <person name="Hornburger P."/>
            <person name="Mueller R.-W."/>
            <person name="Bruemmer F."/>
            <person name="Labrenz M."/>
            <person name="Spormann A.M."/>
            <person name="Op den Camp H."/>
            <person name="Overmann J."/>
            <person name="Amann R."/>
            <person name="Jetten M.S.M."/>
            <person name="Mascher T."/>
            <person name="Medema M.H."/>
            <person name="Devos D.P."/>
            <person name="Kaster A.-K."/>
            <person name="Ovreas L."/>
            <person name="Rohde M."/>
            <person name="Galperin M.Y."/>
            <person name="Jogler C."/>
        </authorList>
    </citation>
    <scope>NUCLEOTIDE SEQUENCE [LARGE SCALE GENOMIC DNA]</scope>
    <source>
        <strain evidence="1 2">Pan241w</strain>
    </source>
</reference>
<evidence type="ECO:0000313" key="2">
    <source>
        <dbReference type="Proteomes" id="UP000317171"/>
    </source>
</evidence>
<proteinExistence type="predicted"/>
<gene>
    <name evidence="1" type="primary">neuA</name>
    <name evidence="1" type="ORF">Pan241w_18960</name>
</gene>
<dbReference type="PANTHER" id="PTHR21485">
    <property type="entry name" value="HAD SUPERFAMILY MEMBERS CMAS AND KDSC"/>
    <property type="match status" value="1"/>
</dbReference>
<dbReference type="EMBL" id="CP036269">
    <property type="protein sequence ID" value="QDT41828.1"/>
    <property type="molecule type" value="Genomic_DNA"/>
</dbReference>
<dbReference type="KEGG" id="gaz:Pan241w_18960"/>
<dbReference type="Gene3D" id="3.90.550.10">
    <property type="entry name" value="Spore Coat Polysaccharide Biosynthesis Protein SpsA, Chain A"/>
    <property type="match status" value="1"/>
</dbReference>
<dbReference type="EC" id="2.7.7.82" evidence="1"/>
<dbReference type="OrthoDB" id="9805604at2"/>
<accession>A0A517RD76</accession>
<dbReference type="GO" id="GO:0008781">
    <property type="term" value="F:N-acylneuraminate cytidylyltransferase activity"/>
    <property type="evidence" value="ECO:0007669"/>
    <property type="project" value="TreeGrafter"/>
</dbReference>
<dbReference type="RefSeq" id="WP_145214051.1">
    <property type="nucleotide sequence ID" value="NZ_CP036269.1"/>
</dbReference>
<keyword evidence="2" id="KW-1185">Reference proteome</keyword>
<keyword evidence="1" id="KW-0808">Transferase</keyword>
<dbReference type="Pfam" id="PF02348">
    <property type="entry name" value="CTP_transf_3"/>
    <property type="match status" value="1"/>
</dbReference>
<organism evidence="1 2">
    <name type="scientific">Gimesia alba</name>
    <dbReference type="NCBI Taxonomy" id="2527973"/>
    <lineage>
        <taxon>Bacteria</taxon>
        <taxon>Pseudomonadati</taxon>
        <taxon>Planctomycetota</taxon>
        <taxon>Planctomycetia</taxon>
        <taxon>Planctomycetales</taxon>
        <taxon>Planctomycetaceae</taxon>
        <taxon>Gimesia</taxon>
    </lineage>
</organism>
<dbReference type="PANTHER" id="PTHR21485:SF6">
    <property type="entry name" value="N-ACYLNEURAMINATE CYTIDYLYLTRANSFERASE-RELATED"/>
    <property type="match status" value="1"/>
</dbReference>
<dbReference type="InterPro" id="IPR029044">
    <property type="entry name" value="Nucleotide-diphossugar_trans"/>
</dbReference>
<keyword evidence="1" id="KW-0548">Nucleotidyltransferase</keyword>
<sequence>MAGVIGLITARGGSKGVPRKNIRELAGKPLIAWTIQEALQSQELDRVIVSTDDKEIASISRQYGAEVPFIRPLKLSLDASSHVDVILHAIDWFAEQEQYEMDYVALLQPTSPFRIAEDIDGAIRFAREKNAKSVIGMMEAPSHPVCLRGMDEEGLLLELSDAQKESMLRRQVLEDVYAFNGALYILRVDAFKENLTFRPYQETYGYKMPTERSWEIDTEWEFLVASLLMENQVRDTSRRKAA</sequence>
<dbReference type="InterPro" id="IPR003329">
    <property type="entry name" value="Cytidylyl_trans"/>
</dbReference>
<dbReference type="Proteomes" id="UP000317171">
    <property type="component" value="Chromosome"/>
</dbReference>